<dbReference type="GO" id="GO:0008775">
    <property type="term" value="F:acetate CoA-transferase activity"/>
    <property type="evidence" value="ECO:0007669"/>
    <property type="project" value="InterPro"/>
</dbReference>
<dbReference type="PANTHER" id="PTHR21432">
    <property type="entry name" value="ACETYL-COA HYDROLASE-RELATED"/>
    <property type="match status" value="1"/>
</dbReference>
<dbReference type="InterPro" id="IPR037171">
    <property type="entry name" value="NagB/RpiA_transferase-like"/>
</dbReference>
<feature type="domain" description="Acetyl-CoA hydrolase/transferase C-terminal" evidence="4">
    <location>
        <begin position="265"/>
        <end position="414"/>
    </location>
</feature>
<dbReference type="Proteomes" id="UP000075391">
    <property type="component" value="Unassembled WGS sequence"/>
</dbReference>
<evidence type="ECO:0000259" key="4">
    <source>
        <dbReference type="Pfam" id="PF13336"/>
    </source>
</evidence>
<accession>A0A150WKS8</accession>
<evidence type="ECO:0000259" key="3">
    <source>
        <dbReference type="Pfam" id="PF02550"/>
    </source>
</evidence>
<dbReference type="Gene3D" id="3.40.1080.10">
    <property type="entry name" value="Glutaconate Coenzyme A-transferase"/>
    <property type="match status" value="1"/>
</dbReference>
<comment type="similarity">
    <text evidence="1">Belongs to the acetyl-CoA hydrolase/transferase family.</text>
</comment>
<dbReference type="InterPro" id="IPR038460">
    <property type="entry name" value="AcetylCoA_hyd_C_sf"/>
</dbReference>
<keyword evidence="2 5" id="KW-0808">Transferase</keyword>
<dbReference type="Gene3D" id="3.40.1080.20">
    <property type="entry name" value="Acetyl-CoA hydrolase/transferase C-terminal domain"/>
    <property type="match status" value="1"/>
</dbReference>
<reference evidence="5 6" key="1">
    <citation type="submission" date="2016-03" db="EMBL/GenBank/DDBJ databases">
        <authorList>
            <person name="Ploux O."/>
        </authorList>
    </citation>
    <scope>NUCLEOTIDE SEQUENCE [LARGE SCALE GENOMIC DNA]</scope>
    <source>
        <strain evidence="5 6">BER2</strain>
    </source>
</reference>
<dbReference type="OrthoDB" id="9801795at2"/>
<sequence>MTQFVSAEEALKVVKSNDNVFIHTAAATPQQLVKQLTLRASELQGVKVYSIHTEGDCSYADPQHEKSFQIHSFFNGGNLRKTRGNINPSFVPIFLSEIPSLFYNQIVPLDVALIQVSPPDQHGMCSLGPSVDVSIAAVRSAKTVIAQVNPKMPRTFGDAQFEFSKVHFAVEVEEELYIKKPVEPTSTELQIGRNVAGLIEDGATLQMGIGAIPDATLRALTGHKDLGVHTEMFSDGLVDLYKTGAVTNKFKSRLREKIVSSFALGSRKTYDFIDNNPMVVMMDATYTNDTHIIRQNPKVIAINSAIEVDLTGQVCADSIGSRIYSGIGGQMDFMRGAALSPGGKPIIALPSKTAKGQSKISVFLKEGAGVTTTRAHVHYIVTEYGVAYLHGKTLKERVKALIAIAAPEFRETLEIQGRKVLGFN</sequence>
<name>A0A150WKS8_BDEBC</name>
<organism evidence="5 6">
    <name type="scientific">Bdellovibrio bacteriovorus</name>
    <dbReference type="NCBI Taxonomy" id="959"/>
    <lineage>
        <taxon>Bacteria</taxon>
        <taxon>Pseudomonadati</taxon>
        <taxon>Bdellovibrionota</taxon>
        <taxon>Bdellovibrionia</taxon>
        <taxon>Bdellovibrionales</taxon>
        <taxon>Pseudobdellovibrionaceae</taxon>
        <taxon>Bdellovibrio</taxon>
    </lineage>
</organism>
<feature type="domain" description="Acetyl-CoA hydrolase/transferase N-terminal" evidence="3">
    <location>
        <begin position="7"/>
        <end position="171"/>
    </location>
</feature>
<evidence type="ECO:0000313" key="6">
    <source>
        <dbReference type="Proteomes" id="UP000075391"/>
    </source>
</evidence>
<protein>
    <submittedName>
        <fullName evidence="5">4-hydroxybutyrate CoA-transferase</fullName>
    </submittedName>
</protein>
<dbReference type="Pfam" id="PF13336">
    <property type="entry name" value="AcetylCoA_hyd_C"/>
    <property type="match status" value="1"/>
</dbReference>
<dbReference type="Pfam" id="PF02550">
    <property type="entry name" value="AcetylCoA_hydro"/>
    <property type="match status" value="1"/>
</dbReference>
<dbReference type="AlphaFoldDB" id="A0A150WKS8"/>
<gene>
    <name evidence="5" type="ORF">AZI85_03695</name>
</gene>
<dbReference type="Gene3D" id="3.30.750.70">
    <property type="entry name" value="4-hydroxybutyrate coenzyme like domains"/>
    <property type="match status" value="1"/>
</dbReference>
<evidence type="ECO:0000313" key="5">
    <source>
        <dbReference type="EMBL" id="KYG64528.1"/>
    </source>
</evidence>
<dbReference type="InterPro" id="IPR046433">
    <property type="entry name" value="ActCoA_hydro"/>
</dbReference>
<proteinExistence type="inferred from homology"/>
<dbReference type="EMBL" id="LUKF01000012">
    <property type="protein sequence ID" value="KYG64528.1"/>
    <property type="molecule type" value="Genomic_DNA"/>
</dbReference>
<dbReference type="SUPFAM" id="SSF100950">
    <property type="entry name" value="NagB/RpiA/CoA transferase-like"/>
    <property type="match status" value="2"/>
</dbReference>
<dbReference type="InterPro" id="IPR026888">
    <property type="entry name" value="AcetylCoA_hyd_C"/>
</dbReference>
<comment type="caution">
    <text evidence="5">The sequence shown here is derived from an EMBL/GenBank/DDBJ whole genome shotgun (WGS) entry which is preliminary data.</text>
</comment>
<dbReference type="GO" id="GO:0006083">
    <property type="term" value="P:acetate metabolic process"/>
    <property type="evidence" value="ECO:0007669"/>
    <property type="project" value="InterPro"/>
</dbReference>
<dbReference type="PANTHER" id="PTHR21432:SF20">
    <property type="entry name" value="ACETYL-COA HYDROLASE"/>
    <property type="match status" value="1"/>
</dbReference>
<evidence type="ECO:0000256" key="1">
    <source>
        <dbReference type="ARBA" id="ARBA00009632"/>
    </source>
</evidence>
<dbReference type="InterPro" id="IPR003702">
    <property type="entry name" value="ActCoA_hydro_N"/>
</dbReference>
<evidence type="ECO:0000256" key="2">
    <source>
        <dbReference type="ARBA" id="ARBA00022679"/>
    </source>
</evidence>
<dbReference type="RefSeq" id="WP_063243509.1">
    <property type="nucleotide sequence ID" value="NZ_LUKF01000012.1"/>
</dbReference>